<reference evidence="9 10" key="1">
    <citation type="submission" date="2016-06" db="EMBL/GenBank/DDBJ databases">
        <authorList>
            <person name="Kjaerup R.B."/>
            <person name="Dalgaard T.S."/>
            <person name="Juul-Madsen H.R."/>
        </authorList>
    </citation>
    <scope>NUCLEOTIDE SEQUENCE [LARGE SCALE GENOMIC DNA]</scope>
    <source>
        <strain evidence="9 10">1165133.8</strain>
    </source>
</reference>
<dbReference type="InterPro" id="IPR029060">
    <property type="entry name" value="PIN-like_dom_sf"/>
</dbReference>
<name>A0A1A3NLK3_MYCAS</name>
<dbReference type="EC" id="3.1.-.-" evidence="7"/>
<dbReference type="SUPFAM" id="SSF88723">
    <property type="entry name" value="PIN domain-like"/>
    <property type="match status" value="1"/>
</dbReference>
<evidence type="ECO:0000259" key="8">
    <source>
        <dbReference type="Pfam" id="PF01850"/>
    </source>
</evidence>
<dbReference type="AlphaFoldDB" id="A0A1A3NLK3"/>
<comment type="similarity">
    <text evidence="7">Belongs to the PINc/VapC protein family.</text>
</comment>
<dbReference type="GO" id="GO:0000287">
    <property type="term" value="F:magnesium ion binding"/>
    <property type="evidence" value="ECO:0007669"/>
    <property type="project" value="UniProtKB-UniRule"/>
</dbReference>
<dbReference type="GO" id="GO:0090729">
    <property type="term" value="F:toxin activity"/>
    <property type="evidence" value="ECO:0007669"/>
    <property type="project" value="UniProtKB-KW"/>
</dbReference>
<evidence type="ECO:0000256" key="5">
    <source>
        <dbReference type="ARBA" id="ARBA00022801"/>
    </source>
</evidence>
<evidence type="ECO:0000256" key="6">
    <source>
        <dbReference type="ARBA" id="ARBA00022842"/>
    </source>
</evidence>
<protein>
    <recommendedName>
        <fullName evidence="7">Ribonuclease VapC</fullName>
        <shortName evidence="7">RNase VapC</shortName>
        <ecNumber evidence="7">3.1.-.-</ecNumber>
    </recommendedName>
    <alternativeName>
        <fullName evidence="7">Toxin VapC</fullName>
    </alternativeName>
</protein>
<keyword evidence="5 7" id="KW-0378">Hydrolase</keyword>
<evidence type="ECO:0000313" key="9">
    <source>
        <dbReference type="EMBL" id="OBK21237.1"/>
    </source>
</evidence>
<gene>
    <name evidence="7" type="primary">vapC</name>
    <name evidence="9" type="ORF">A5634_10515</name>
</gene>
<comment type="caution">
    <text evidence="9">The sequence shown here is derived from an EMBL/GenBank/DDBJ whole genome shotgun (WGS) entry which is preliminary data.</text>
</comment>
<dbReference type="Proteomes" id="UP000093928">
    <property type="component" value="Unassembled WGS sequence"/>
</dbReference>
<dbReference type="Pfam" id="PF01850">
    <property type="entry name" value="PIN"/>
    <property type="match status" value="1"/>
</dbReference>
<keyword evidence="3 7" id="KW-0540">Nuclease</keyword>
<feature type="binding site" evidence="7">
    <location>
        <position position="100"/>
    </location>
    <ligand>
        <name>Mg(2+)</name>
        <dbReference type="ChEBI" id="CHEBI:18420"/>
    </ligand>
</feature>
<evidence type="ECO:0000256" key="7">
    <source>
        <dbReference type="HAMAP-Rule" id="MF_00265"/>
    </source>
</evidence>
<keyword evidence="4 7" id="KW-0479">Metal-binding</keyword>
<dbReference type="OrthoDB" id="9792015at2"/>
<evidence type="ECO:0000313" key="10">
    <source>
        <dbReference type="Proteomes" id="UP000093928"/>
    </source>
</evidence>
<dbReference type="RefSeq" id="WP_065146554.1">
    <property type="nucleotide sequence ID" value="NZ_LZLS01000207.1"/>
</dbReference>
<dbReference type="GO" id="GO:0004540">
    <property type="term" value="F:RNA nuclease activity"/>
    <property type="evidence" value="ECO:0007669"/>
    <property type="project" value="InterPro"/>
</dbReference>
<dbReference type="HAMAP" id="MF_00265">
    <property type="entry name" value="VapC_Nob1"/>
    <property type="match status" value="1"/>
</dbReference>
<dbReference type="CDD" id="cd18692">
    <property type="entry name" value="PIN_VapC-like"/>
    <property type="match status" value="1"/>
</dbReference>
<evidence type="ECO:0000256" key="2">
    <source>
        <dbReference type="ARBA" id="ARBA00022649"/>
    </source>
</evidence>
<keyword evidence="7" id="KW-0800">Toxin</keyword>
<keyword evidence="2 7" id="KW-1277">Toxin-antitoxin system</keyword>
<dbReference type="InterPro" id="IPR002716">
    <property type="entry name" value="PIN_dom"/>
</dbReference>
<dbReference type="Gene3D" id="3.40.50.1010">
    <property type="entry name" value="5'-nuclease"/>
    <property type="match status" value="1"/>
</dbReference>
<organism evidence="9 10">
    <name type="scientific">Mycobacterium asiaticum</name>
    <dbReference type="NCBI Taxonomy" id="1790"/>
    <lineage>
        <taxon>Bacteria</taxon>
        <taxon>Bacillati</taxon>
        <taxon>Actinomycetota</taxon>
        <taxon>Actinomycetes</taxon>
        <taxon>Mycobacteriales</taxon>
        <taxon>Mycobacteriaceae</taxon>
        <taxon>Mycobacterium</taxon>
    </lineage>
</organism>
<dbReference type="InterPro" id="IPR022907">
    <property type="entry name" value="VapC_family"/>
</dbReference>
<accession>A0A1A3NLK3</accession>
<feature type="domain" description="PIN" evidence="8">
    <location>
        <begin position="3"/>
        <end position="121"/>
    </location>
</feature>
<evidence type="ECO:0000256" key="3">
    <source>
        <dbReference type="ARBA" id="ARBA00022722"/>
    </source>
</evidence>
<proteinExistence type="inferred from homology"/>
<feature type="binding site" evidence="7">
    <location>
        <position position="5"/>
    </location>
    <ligand>
        <name>Mg(2+)</name>
        <dbReference type="ChEBI" id="CHEBI:18420"/>
    </ligand>
</feature>
<evidence type="ECO:0000256" key="1">
    <source>
        <dbReference type="ARBA" id="ARBA00001946"/>
    </source>
</evidence>
<dbReference type="GO" id="GO:0016787">
    <property type="term" value="F:hydrolase activity"/>
    <property type="evidence" value="ECO:0007669"/>
    <property type="project" value="UniProtKB-KW"/>
</dbReference>
<comment type="function">
    <text evidence="7">Toxic component of a toxin-antitoxin (TA) system. An RNase.</text>
</comment>
<dbReference type="EMBL" id="LZLS01000207">
    <property type="protein sequence ID" value="OBK21237.1"/>
    <property type="molecule type" value="Genomic_DNA"/>
</dbReference>
<evidence type="ECO:0000256" key="4">
    <source>
        <dbReference type="ARBA" id="ARBA00022723"/>
    </source>
</evidence>
<sequence>MEFVDTNILLYAYDVGAGEKHDRASALIDRLWREHRGAISVQVLQEFYVNVTRKAAKTIAPEDAVDRLKSLVRWRVHSPLPDDVIAAAALSSRHQLSFWDAMIVRSAAELRCDTLWTEDLNHGQVIDGVRLTNPFASV</sequence>
<comment type="cofactor">
    <cofactor evidence="1 7">
        <name>Mg(2+)</name>
        <dbReference type="ChEBI" id="CHEBI:18420"/>
    </cofactor>
</comment>
<keyword evidence="6 7" id="KW-0460">Magnesium</keyword>